<dbReference type="PRINTS" id="PR01003">
    <property type="entry name" value="FLGFLIH"/>
</dbReference>
<comment type="subcellular location">
    <subcellularLocation>
        <location evidence="2">Cytoplasm</location>
    </subcellularLocation>
</comment>
<evidence type="ECO:0000256" key="8">
    <source>
        <dbReference type="ARBA" id="ARBA00022927"/>
    </source>
</evidence>
<evidence type="ECO:0000313" key="12">
    <source>
        <dbReference type="EMBL" id="RVU43024.1"/>
    </source>
</evidence>
<evidence type="ECO:0000256" key="4">
    <source>
        <dbReference type="ARBA" id="ARBA00016507"/>
    </source>
</evidence>
<comment type="caution">
    <text evidence="12">The sequence shown here is derived from an EMBL/GenBank/DDBJ whole genome shotgun (WGS) entry which is preliminary data.</text>
</comment>
<dbReference type="RefSeq" id="WP_128230757.1">
    <property type="nucleotide sequence ID" value="NZ_SACR01000008.1"/>
</dbReference>
<keyword evidence="7" id="KW-1005">Bacterial flagellum biogenesis</keyword>
<evidence type="ECO:0000259" key="11">
    <source>
        <dbReference type="Pfam" id="PF02108"/>
    </source>
</evidence>
<dbReference type="GO" id="GO:0015031">
    <property type="term" value="P:protein transport"/>
    <property type="evidence" value="ECO:0007669"/>
    <property type="project" value="UniProtKB-KW"/>
</dbReference>
<keyword evidence="6" id="KW-0963">Cytoplasm</keyword>
<name>A0A437R8K6_9BURK</name>
<dbReference type="GO" id="GO:0005829">
    <property type="term" value="C:cytosol"/>
    <property type="evidence" value="ECO:0007669"/>
    <property type="project" value="TreeGrafter"/>
</dbReference>
<sequence length="245" mass="25644">MSNQPKFGGFPNVPPPQGSKAGTAYQRFIPREELGDFASWRPGTFGGGPAAAPAAPPEPTTADWEARIAAARQAGYQDGYRDGMAALENFKQSFAQQATAQIGALLQSFDEQLTALDGEISRTLAATAVQLARQVLRTELQQRPEVVAQVAAEAVGAVMLSARHIAVHVHPHDLPLVAEGAAEALQARGARLHADAGVPRGGVMVESDVGAVDARIAQRWAQAAAALGSTLPLDDEKTAEPGDRA</sequence>
<evidence type="ECO:0000256" key="5">
    <source>
        <dbReference type="ARBA" id="ARBA00022448"/>
    </source>
</evidence>
<dbReference type="PANTHER" id="PTHR34982:SF1">
    <property type="entry name" value="FLAGELLAR ASSEMBLY PROTEIN FLIH"/>
    <property type="match status" value="1"/>
</dbReference>
<dbReference type="GO" id="GO:0071973">
    <property type="term" value="P:bacterial-type flagellum-dependent cell motility"/>
    <property type="evidence" value="ECO:0007669"/>
    <property type="project" value="InterPro"/>
</dbReference>
<feature type="domain" description="Flagellar assembly protein FliH/Type III secretion system HrpE" evidence="11">
    <location>
        <begin position="97"/>
        <end position="222"/>
    </location>
</feature>
<accession>A0A437R8K6</accession>
<keyword evidence="5" id="KW-0813">Transport</keyword>
<comment type="similarity">
    <text evidence="3">Belongs to the FliH family.</text>
</comment>
<dbReference type="GO" id="GO:0009288">
    <property type="term" value="C:bacterial-type flagellum"/>
    <property type="evidence" value="ECO:0007669"/>
    <property type="project" value="InterPro"/>
</dbReference>
<proteinExistence type="inferred from homology"/>
<keyword evidence="12" id="KW-0969">Cilium</keyword>
<gene>
    <name evidence="12" type="ORF">EOE66_21230</name>
</gene>
<organism evidence="12 13">
    <name type="scientific">Rubrivivax rivuli</name>
    <dbReference type="NCBI Taxonomy" id="1862385"/>
    <lineage>
        <taxon>Bacteria</taxon>
        <taxon>Pseudomonadati</taxon>
        <taxon>Pseudomonadota</taxon>
        <taxon>Betaproteobacteria</taxon>
        <taxon>Burkholderiales</taxon>
        <taxon>Sphaerotilaceae</taxon>
        <taxon>Rubrivivax</taxon>
    </lineage>
</organism>
<dbReference type="Pfam" id="PF02108">
    <property type="entry name" value="FliH"/>
    <property type="match status" value="1"/>
</dbReference>
<evidence type="ECO:0000256" key="1">
    <source>
        <dbReference type="ARBA" id="ARBA00003041"/>
    </source>
</evidence>
<keyword evidence="9" id="KW-1006">Bacterial flagellum protein export</keyword>
<keyword evidence="8" id="KW-0653">Protein transport</keyword>
<evidence type="ECO:0000256" key="7">
    <source>
        <dbReference type="ARBA" id="ARBA00022795"/>
    </source>
</evidence>
<evidence type="ECO:0000256" key="9">
    <source>
        <dbReference type="ARBA" id="ARBA00023225"/>
    </source>
</evidence>
<protein>
    <recommendedName>
        <fullName evidence="4">Flagellar assembly protein FliH</fullName>
    </recommendedName>
</protein>
<dbReference type="Proteomes" id="UP000285575">
    <property type="component" value="Unassembled WGS sequence"/>
</dbReference>
<dbReference type="GO" id="GO:0003774">
    <property type="term" value="F:cytoskeletal motor activity"/>
    <property type="evidence" value="ECO:0007669"/>
    <property type="project" value="InterPro"/>
</dbReference>
<dbReference type="InterPro" id="IPR000563">
    <property type="entry name" value="Flag_FliH"/>
</dbReference>
<evidence type="ECO:0000256" key="10">
    <source>
        <dbReference type="SAM" id="MobiDB-lite"/>
    </source>
</evidence>
<dbReference type="InterPro" id="IPR018035">
    <property type="entry name" value="Flagellar_FliH/T3SS_HrpE"/>
</dbReference>
<evidence type="ECO:0000256" key="6">
    <source>
        <dbReference type="ARBA" id="ARBA00022490"/>
    </source>
</evidence>
<evidence type="ECO:0000313" key="13">
    <source>
        <dbReference type="Proteomes" id="UP000285575"/>
    </source>
</evidence>
<evidence type="ECO:0000256" key="3">
    <source>
        <dbReference type="ARBA" id="ARBA00006602"/>
    </source>
</evidence>
<keyword evidence="13" id="KW-1185">Reference proteome</keyword>
<feature type="region of interest" description="Disordered" evidence="10">
    <location>
        <begin position="1"/>
        <end position="25"/>
    </location>
</feature>
<reference evidence="12 13" key="1">
    <citation type="submission" date="2019-01" db="EMBL/GenBank/DDBJ databases">
        <authorList>
            <person name="Chen W.-M."/>
        </authorList>
    </citation>
    <scope>NUCLEOTIDE SEQUENCE [LARGE SCALE GENOMIC DNA]</scope>
    <source>
        <strain evidence="12 13">KYPY4</strain>
    </source>
</reference>
<dbReference type="InterPro" id="IPR051472">
    <property type="entry name" value="T3SS_Stator/FliH"/>
</dbReference>
<evidence type="ECO:0000256" key="2">
    <source>
        <dbReference type="ARBA" id="ARBA00004496"/>
    </source>
</evidence>
<keyword evidence="12" id="KW-0282">Flagellum</keyword>
<dbReference type="AlphaFoldDB" id="A0A437R8K6"/>
<feature type="region of interest" description="Disordered" evidence="10">
    <location>
        <begin position="37"/>
        <end position="60"/>
    </location>
</feature>
<dbReference type="OrthoDB" id="5296952at2"/>
<dbReference type="PANTHER" id="PTHR34982">
    <property type="entry name" value="YOP PROTEINS TRANSLOCATION PROTEIN L"/>
    <property type="match status" value="1"/>
</dbReference>
<comment type="function">
    <text evidence="1">Needed for flagellar regrowth and assembly.</text>
</comment>
<dbReference type="EMBL" id="SACR01000008">
    <property type="protein sequence ID" value="RVU43024.1"/>
    <property type="molecule type" value="Genomic_DNA"/>
</dbReference>
<keyword evidence="12" id="KW-0966">Cell projection</keyword>
<dbReference type="GO" id="GO:0044781">
    <property type="term" value="P:bacterial-type flagellum organization"/>
    <property type="evidence" value="ECO:0007669"/>
    <property type="project" value="UniProtKB-KW"/>
</dbReference>